<organism evidence="1 2">
    <name type="scientific">Anaeroglobus geminatus F0357</name>
    <dbReference type="NCBI Taxonomy" id="861450"/>
    <lineage>
        <taxon>Bacteria</taxon>
        <taxon>Bacillati</taxon>
        <taxon>Bacillota</taxon>
        <taxon>Negativicutes</taxon>
        <taxon>Veillonellales</taxon>
        <taxon>Veillonellaceae</taxon>
        <taxon>Anaeroglobus</taxon>
    </lineage>
</organism>
<keyword evidence="2" id="KW-1185">Reference proteome</keyword>
<accession>G9YEP2</accession>
<dbReference type="Proteomes" id="UP000005481">
    <property type="component" value="Unassembled WGS sequence"/>
</dbReference>
<evidence type="ECO:0000313" key="2">
    <source>
        <dbReference type="Proteomes" id="UP000005481"/>
    </source>
</evidence>
<evidence type="ECO:0000313" key="1">
    <source>
        <dbReference type="EMBL" id="EHM43845.1"/>
    </source>
</evidence>
<reference evidence="1 2" key="1">
    <citation type="submission" date="2011-08" db="EMBL/GenBank/DDBJ databases">
        <authorList>
            <person name="Weinstock G."/>
            <person name="Sodergren E."/>
            <person name="Clifton S."/>
            <person name="Fulton L."/>
            <person name="Fulton B."/>
            <person name="Courtney L."/>
            <person name="Fronick C."/>
            <person name="Harrison M."/>
            <person name="Strong C."/>
            <person name="Farmer C."/>
            <person name="Delahaunty K."/>
            <person name="Markovic C."/>
            <person name="Hall O."/>
            <person name="Minx P."/>
            <person name="Tomlinson C."/>
            <person name="Mitreva M."/>
            <person name="Hou S."/>
            <person name="Chen J."/>
            <person name="Wollam A."/>
            <person name="Pepin K.H."/>
            <person name="Johnson M."/>
            <person name="Bhonagiri V."/>
            <person name="Zhang X."/>
            <person name="Suruliraj S."/>
            <person name="Warren W."/>
            <person name="Chinwalla A."/>
            <person name="Mardis E.R."/>
            <person name="Wilson R.K."/>
        </authorList>
    </citation>
    <scope>NUCLEOTIDE SEQUENCE [LARGE SCALE GENOMIC DNA]</scope>
    <source>
        <strain evidence="1 2">F0357</strain>
    </source>
</reference>
<comment type="caution">
    <text evidence="1">The sequence shown here is derived from an EMBL/GenBank/DDBJ whole genome shotgun (WGS) entry which is preliminary data.</text>
</comment>
<sequence>MFVYLTTINLSNITVMVKMFVSCRFQRAKSVSCFHGRCIVGMYDDLGFSR</sequence>
<dbReference type="EMBL" id="AGCJ01000003">
    <property type="protein sequence ID" value="EHM43845.1"/>
    <property type="molecule type" value="Genomic_DNA"/>
</dbReference>
<name>G9YEP2_9FIRM</name>
<dbReference type="HOGENOM" id="CLU_3113922_0_0_9"/>
<gene>
    <name evidence="1" type="ORF">HMPREF0080_00101</name>
</gene>
<protein>
    <submittedName>
        <fullName evidence="1">Uncharacterized protein</fullName>
    </submittedName>
</protein>
<proteinExistence type="predicted"/>
<dbReference type="AlphaFoldDB" id="G9YEP2"/>